<evidence type="ECO:0000256" key="3">
    <source>
        <dbReference type="ARBA" id="ARBA00023125"/>
    </source>
</evidence>
<proteinExistence type="inferred from homology"/>
<dbReference type="PIRSF" id="PIRSF019455">
    <property type="entry name" value="CopR_AtkY"/>
    <property type="match status" value="1"/>
</dbReference>
<dbReference type="GO" id="GO:0003677">
    <property type="term" value="F:DNA binding"/>
    <property type="evidence" value="ECO:0007669"/>
    <property type="project" value="UniProtKB-KW"/>
</dbReference>
<dbReference type="SUPFAM" id="SSF46785">
    <property type="entry name" value="Winged helix' DNA-binding domain"/>
    <property type="match status" value="1"/>
</dbReference>
<reference evidence="5" key="1">
    <citation type="journal article" date="2015" name="Nature">
        <title>Complex archaea that bridge the gap between prokaryotes and eukaryotes.</title>
        <authorList>
            <person name="Spang A."/>
            <person name="Saw J.H."/>
            <person name="Jorgensen S.L."/>
            <person name="Zaremba-Niedzwiedzka K."/>
            <person name="Martijn J."/>
            <person name="Lind A.E."/>
            <person name="van Eijk R."/>
            <person name="Schleper C."/>
            <person name="Guy L."/>
            <person name="Ettema T.J."/>
        </authorList>
    </citation>
    <scope>NUCLEOTIDE SEQUENCE</scope>
</reference>
<gene>
    <name evidence="5" type="ORF">LCGC14_0589550</name>
</gene>
<evidence type="ECO:0000256" key="4">
    <source>
        <dbReference type="ARBA" id="ARBA00023163"/>
    </source>
</evidence>
<dbReference type="EMBL" id="LAZR01000916">
    <property type="protein sequence ID" value="KKN54727.1"/>
    <property type="molecule type" value="Genomic_DNA"/>
</dbReference>
<dbReference type="Pfam" id="PF03965">
    <property type="entry name" value="Penicillinase_R"/>
    <property type="match status" value="1"/>
</dbReference>
<dbReference type="AlphaFoldDB" id="A0A0F9RXT1"/>
<keyword evidence="3" id="KW-0238">DNA-binding</keyword>
<dbReference type="GO" id="GO:0045892">
    <property type="term" value="P:negative regulation of DNA-templated transcription"/>
    <property type="evidence" value="ECO:0007669"/>
    <property type="project" value="InterPro"/>
</dbReference>
<protein>
    <recommendedName>
        <fullName evidence="6">Penicillinase repressor</fullName>
    </recommendedName>
</protein>
<dbReference type="Gene3D" id="1.10.10.10">
    <property type="entry name" value="Winged helix-like DNA-binding domain superfamily/Winged helix DNA-binding domain"/>
    <property type="match status" value="1"/>
</dbReference>
<keyword evidence="2" id="KW-0805">Transcription regulation</keyword>
<evidence type="ECO:0000256" key="2">
    <source>
        <dbReference type="ARBA" id="ARBA00023015"/>
    </source>
</evidence>
<comment type="caution">
    <text evidence="5">The sequence shown here is derived from an EMBL/GenBank/DDBJ whole genome shotgun (WGS) entry which is preliminary data.</text>
</comment>
<organism evidence="5">
    <name type="scientific">marine sediment metagenome</name>
    <dbReference type="NCBI Taxonomy" id="412755"/>
    <lineage>
        <taxon>unclassified sequences</taxon>
        <taxon>metagenomes</taxon>
        <taxon>ecological metagenomes</taxon>
    </lineage>
</organism>
<comment type="similarity">
    <text evidence="1">Belongs to the BlaI transcriptional regulatory family.</text>
</comment>
<evidence type="ECO:0000256" key="1">
    <source>
        <dbReference type="ARBA" id="ARBA00011046"/>
    </source>
</evidence>
<evidence type="ECO:0008006" key="6">
    <source>
        <dbReference type="Google" id="ProtNLM"/>
    </source>
</evidence>
<name>A0A0F9RXT1_9ZZZZ</name>
<dbReference type="InterPro" id="IPR005650">
    <property type="entry name" value="BlaI_family"/>
</dbReference>
<accession>A0A0F9RXT1</accession>
<keyword evidence="4" id="KW-0804">Transcription</keyword>
<dbReference type="InterPro" id="IPR036390">
    <property type="entry name" value="WH_DNA-bd_sf"/>
</dbReference>
<sequence length="133" mass="15202">MQLGELEKLVLNYLWREHIADAKQVHSHFEPRRGGTLNTIQSTLDRLYKKGLLTRVKSGHAFNYSPSVERKALLGSLIQTITEELAKNDADAVLEAFVDISVNIDEESLQRLEHLIASKKAERKKNQKQRKPV</sequence>
<dbReference type="InterPro" id="IPR036388">
    <property type="entry name" value="WH-like_DNA-bd_sf"/>
</dbReference>
<evidence type="ECO:0000313" key="5">
    <source>
        <dbReference type="EMBL" id="KKN54727.1"/>
    </source>
</evidence>